<accession>A0A318TQB7</accession>
<evidence type="ECO:0000313" key="1">
    <source>
        <dbReference type="EMBL" id="PYF06864.1"/>
    </source>
</evidence>
<keyword evidence="2" id="KW-1185">Reference proteome</keyword>
<dbReference type="RefSeq" id="WP_153062695.1">
    <property type="nucleotide sequence ID" value="NZ_PYWJ01000009.1"/>
</dbReference>
<proteinExistence type="predicted"/>
<sequence>MNSMDLPNEIKSMIHLYVILELAIKSVKHDQRLFESFKVKRPYLNFCTQQLEILKDEFNHVSKSLYKRGVAYENYQCFNRNECFYSFNFRGNIIPFQYTGEVLKGQVERKINLVLKKVSGKCDNS</sequence>
<dbReference type="InterPro" id="IPR058600">
    <property type="entry name" value="YhjD-like"/>
</dbReference>
<organism evidence="1 2">
    <name type="scientific">Ureibacillus chungkukjangi</name>
    <dbReference type="NCBI Taxonomy" id="1202712"/>
    <lineage>
        <taxon>Bacteria</taxon>
        <taxon>Bacillati</taxon>
        <taxon>Bacillota</taxon>
        <taxon>Bacilli</taxon>
        <taxon>Bacillales</taxon>
        <taxon>Caryophanaceae</taxon>
        <taxon>Ureibacillus</taxon>
    </lineage>
</organism>
<name>A0A318TQB7_9BACL</name>
<reference evidence="1 2" key="1">
    <citation type="submission" date="2018-06" db="EMBL/GenBank/DDBJ databases">
        <title>Genomic Encyclopedia of Archaeal and Bacterial Type Strains, Phase II (KMG-II): from individual species to whole genera.</title>
        <authorList>
            <person name="Goeker M."/>
        </authorList>
    </citation>
    <scope>NUCLEOTIDE SEQUENCE [LARGE SCALE GENOMIC DNA]</scope>
    <source>
        <strain evidence="1 2">KACC 16626</strain>
    </source>
</reference>
<dbReference type="Pfam" id="PF26325">
    <property type="entry name" value="YhjD"/>
    <property type="match status" value="1"/>
</dbReference>
<dbReference type="AlphaFoldDB" id="A0A318TQB7"/>
<gene>
    <name evidence="1" type="ORF">BJ095_10799</name>
</gene>
<dbReference type="EMBL" id="QJTJ01000007">
    <property type="protein sequence ID" value="PYF06864.1"/>
    <property type="molecule type" value="Genomic_DNA"/>
</dbReference>
<protein>
    <submittedName>
        <fullName evidence="1">Uncharacterized protein</fullName>
    </submittedName>
</protein>
<evidence type="ECO:0000313" key="2">
    <source>
        <dbReference type="Proteomes" id="UP000247416"/>
    </source>
</evidence>
<dbReference type="Proteomes" id="UP000247416">
    <property type="component" value="Unassembled WGS sequence"/>
</dbReference>
<comment type="caution">
    <text evidence="1">The sequence shown here is derived from an EMBL/GenBank/DDBJ whole genome shotgun (WGS) entry which is preliminary data.</text>
</comment>